<dbReference type="STRING" id="391595.RLO149_c030300"/>
<reference evidence="2 3" key="1">
    <citation type="journal article" date="2011" name="BMC Genomics">
        <title>Comparative genome analysis and genome-guided physiological analysis of Roseobacter litoralis.</title>
        <authorList>
            <person name="Kalhoefer D."/>
            <person name="Thole S."/>
            <person name="Voget S."/>
            <person name="Lehmann R."/>
            <person name="Liesegang H."/>
            <person name="Wollher A."/>
            <person name="Daniel R."/>
            <person name="Simon M."/>
            <person name="Brinkhoff T."/>
        </authorList>
    </citation>
    <scope>NUCLEOTIDE SEQUENCE [LARGE SCALE GENOMIC DNA]</scope>
    <source>
        <strain evidence="3">ATCC 49566 / DSM 6996 / JCM 21268 / NBRC 15278 / OCh 149</strain>
    </source>
</reference>
<dbReference type="AlphaFoldDB" id="F7ZI36"/>
<feature type="chain" id="PRO_5003366818" description="Copper-binding protein" evidence="1">
    <location>
        <begin position="25"/>
        <end position="164"/>
    </location>
</feature>
<gene>
    <name evidence="2" type="ordered locus">RLO149_c030300</name>
</gene>
<dbReference type="InterPro" id="IPR036182">
    <property type="entry name" value="PCuAC_sf"/>
</dbReference>
<dbReference type="OrthoDB" id="9796962at2"/>
<name>F7ZI36_ROSLO</name>
<dbReference type="Pfam" id="PF04314">
    <property type="entry name" value="PCuAC"/>
    <property type="match status" value="1"/>
</dbReference>
<evidence type="ECO:0000313" key="3">
    <source>
        <dbReference type="Proteomes" id="UP000001353"/>
    </source>
</evidence>
<organism evidence="2 3">
    <name type="scientific">Roseobacter litoralis (strain ATCC 49566 / DSM 6996 / JCM 21268 / NBRC 15278 / OCh 149)</name>
    <dbReference type="NCBI Taxonomy" id="391595"/>
    <lineage>
        <taxon>Bacteria</taxon>
        <taxon>Pseudomonadati</taxon>
        <taxon>Pseudomonadota</taxon>
        <taxon>Alphaproteobacteria</taxon>
        <taxon>Rhodobacterales</taxon>
        <taxon>Roseobacteraceae</taxon>
        <taxon>Roseobacter</taxon>
    </lineage>
</organism>
<dbReference type="Gene3D" id="2.60.40.1890">
    <property type="entry name" value="PCu(A)C copper chaperone"/>
    <property type="match status" value="1"/>
</dbReference>
<evidence type="ECO:0000256" key="1">
    <source>
        <dbReference type="SAM" id="SignalP"/>
    </source>
</evidence>
<evidence type="ECO:0000313" key="2">
    <source>
        <dbReference type="EMBL" id="AEI94986.1"/>
    </source>
</evidence>
<proteinExistence type="predicted"/>
<sequence>MFLSHVSRAVLAAALITPPTFAFADIVIDDPYARASRPNAPTGAAFMMIKNTGETADRLVSATSDVAKRVELHTHIDQGDGVMKMVEIEEGIEIPAGGMHMMARGGDHVMFMGLTESLEQGGEVSVTLTFEQAGDVTVMIPVDNERQPKHGAMNHGDMNHDATN</sequence>
<dbReference type="InterPro" id="IPR058248">
    <property type="entry name" value="Lxx211020-like"/>
</dbReference>
<dbReference type="eggNOG" id="COG2847">
    <property type="taxonomic scope" value="Bacteria"/>
</dbReference>
<dbReference type="EMBL" id="CP002623">
    <property type="protein sequence ID" value="AEI94986.1"/>
    <property type="molecule type" value="Genomic_DNA"/>
</dbReference>
<keyword evidence="1" id="KW-0732">Signal</keyword>
<dbReference type="PANTHER" id="PTHR36302:SF1">
    <property type="entry name" value="COPPER CHAPERONE PCU(A)C"/>
    <property type="match status" value="1"/>
</dbReference>
<dbReference type="PANTHER" id="PTHR36302">
    <property type="entry name" value="BLR7088 PROTEIN"/>
    <property type="match status" value="1"/>
</dbReference>
<dbReference type="RefSeq" id="WP_013962896.1">
    <property type="nucleotide sequence ID" value="NC_015730.1"/>
</dbReference>
<keyword evidence="3" id="KW-1185">Reference proteome</keyword>
<dbReference type="SUPFAM" id="SSF110087">
    <property type="entry name" value="DR1885-like metal-binding protein"/>
    <property type="match status" value="1"/>
</dbReference>
<evidence type="ECO:0008006" key="4">
    <source>
        <dbReference type="Google" id="ProtNLM"/>
    </source>
</evidence>
<dbReference type="InterPro" id="IPR007410">
    <property type="entry name" value="LpqE-like"/>
</dbReference>
<dbReference type="Proteomes" id="UP000001353">
    <property type="component" value="Chromosome"/>
</dbReference>
<feature type="signal peptide" evidence="1">
    <location>
        <begin position="1"/>
        <end position="24"/>
    </location>
</feature>
<dbReference type="HOGENOM" id="CLU_100939_2_0_5"/>
<protein>
    <recommendedName>
        <fullName evidence="4">Copper-binding protein</fullName>
    </recommendedName>
</protein>
<accession>F7ZI36</accession>
<dbReference type="KEGG" id="rli:RLO149_c030300"/>